<evidence type="ECO:0000256" key="2">
    <source>
        <dbReference type="ARBA" id="ARBA00022559"/>
    </source>
</evidence>
<sequence>TTNSVGAFPAMTKTIYDFKVKDSNGNEVSLGEKYAGKVVIIVNVASQCGLTPVNYTQLKEILEKYRARGLAVAAFPCNQFADQEPGCPADIEDFVKKEYAIEPDIYDKVEVNGDGADPLWKWLRQLHAKGDKIKWNFTKF</sequence>
<gene>
    <name evidence="6" type="ORF">PMAYCL1PPCAC_15019</name>
</gene>
<proteinExistence type="inferred from homology"/>
<keyword evidence="3 5" id="KW-0560">Oxidoreductase</keyword>
<dbReference type="SUPFAM" id="SSF52833">
    <property type="entry name" value="Thioredoxin-like"/>
    <property type="match status" value="1"/>
</dbReference>
<dbReference type="EMBL" id="BTRK01000004">
    <property type="protein sequence ID" value="GMR44824.1"/>
    <property type="molecule type" value="Genomic_DNA"/>
</dbReference>
<dbReference type="Gene3D" id="3.40.30.10">
    <property type="entry name" value="Glutaredoxin"/>
    <property type="match status" value="1"/>
</dbReference>
<accession>A0AAN5CI56</accession>
<evidence type="ECO:0000256" key="5">
    <source>
        <dbReference type="RuleBase" id="RU000499"/>
    </source>
</evidence>
<name>A0AAN5CI56_9BILA</name>
<dbReference type="AlphaFoldDB" id="A0AAN5CI56"/>
<comment type="similarity">
    <text evidence="1 5">Belongs to the glutathione peroxidase family.</text>
</comment>
<evidence type="ECO:0000256" key="1">
    <source>
        <dbReference type="ARBA" id="ARBA00006926"/>
    </source>
</evidence>
<feature type="non-terminal residue" evidence="6">
    <location>
        <position position="1"/>
    </location>
</feature>
<dbReference type="GO" id="GO:0006979">
    <property type="term" value="P:response to oxidative stress"/>
    <property type="evidence" value="ECO:0007669"/>
    <property type="project" value="InterPro"/>
</dbReference>
<keyword evidence="2 5" id="KW-0575">Peroxidase</keyword>
<protein>
    <recommendedName>
        <fullName evidence="5">Glutathione peroxidase</fullName>
    </recommendedName>
</protein>
<dbReference type="PROSITE" id="PS00460">
    <property type="entry name" value="GLUTATHIONE_PEROXID_1"/>
    <property type="match status" value="1"/>
</dbReference>
<dbReference type="InterPro" id="IPR029759">
    <property type="entry name" value="GPX_AS"/>
</dbReference>
<comment type="caution">
    <text evidence="6">The sequence shown here is derived from an EMBL/GenBank/DDBJ whole genome shotgun (WGS) entry which is preliminary data.</text>
</comment>
<dbReference type="PANTHER" id="PTHR11592:SF134">
    <property type="entry name" value="PHOSPHOLIPID HYDROPEROXIDE GLUTATHIONE PEROXIDASE"/>
    <property type="match status" value="1"/>
</dbReference>
<evidence type="ECO:0000256" key="3">
    <source>
        <dbReference type="ARBA" id="ARBA00023002"/>
    </source>
</evidence>
<organism evidence="6 7">
    <name type="scientific">Pristionchus mayeri</name>
    <dbReference type="NCBI Taxonomy" id="1317129"/>
    <lineage>
        <taxon>Eukaryota</taxon>
        <taxon>Metazoa</taxon>
        <taxon>Ecdysozoa</taxon>
        <taxon>Nematoda</taxon>
        <taxon>Chromadorea</taxon>
        <taxon>Rhabditida</taxon>
        <taxon>Rhabditina</taxon>
        <taxon>Diplogasteromorpha</taxon>
        <taxon>Diplogasteroidea</taxon>
        <taxon>Neodiplogasteridae</taxon>
        <taxon>Pristionchus</taxon>
    </lineage>
</organism>
<keyword evidence="7" id="KW-1185">Reference proteome</keyword>
<dbReference type="PANTHER" id="PTHR11592">
    <property type="entry name" value="GLUTATHIONE PEROXIDASE"/>
    <property type="match status" value="1"/>
</dbReference>
<dbReference type="InterPro" id="IPR036249">
    <property type="entry name" value="Thioredoxin-like_sf"/>
</dbReference>
<dbReference type="PRINTS" id="PR01011">
    <property type="entry name" value="GLUTPROXDASE"/>
</dbReference>
<dbReference type="Pfam" id="PF00255">
    <property type="entry name" value="GSHPx"/>
    <property type="match status" value="1"/>
</dbReference>
<dbReference type="GO" id="GO:0004601">
    <property type="term" value="F:peroxidase activity"/>
    <property type="evidence" value="ECO:0007669"/>
    <property type="project" value="UniProtKB-KW"/>
</dbReference>
<feature type="non-terminal residue" evidence="6">
    <location>
        <position position="140"/>
    </location>
</feature>
<dbReference type="InterPro" id="IPR000889">
    <property type="entry name" value="Glutathione_peroxidase"/>
</dbReference>
<dbReference type="PIRSF" id="PIRSF000303">
    <property type="entry name" value="Glutathion_perox"/>
    <property type="match status" value="1"/>
</dbReference>
<reference evidence="7" key="1">
    <citation type="submission" date="2022-10" db="EMBL/GenBank/DDBJ databases">
        <title>Genome assembly of Pristionchus species.</title>
        <authorList>
            <person name="Yoshida K."/>
            <person name="Sommer R.J."/>
        </authorList>
    </citation>
    <scope>NUCLEOTIDE SEQUENCE [LARGE SCALE GENOMIC DNA]</scope>
    <source>
        <strain evidence="7">RS5460</strain>
    </source>
</reference>
<evidence type="ECO:0000256" key="4">
    <source>
        <dbReference type="PIRSR" id="PIRSR000303-1"/>
    </source>
</evidence>
<feature type="active site" evidence="4">
    <location>
        <position position="48"/>
    </location>
</feature>
<evidence type="ECO:0000313" key="7">
    <source>
        <dbReference type="Proteomes" id="UP001328107"/>
    </source>
</evidence>
<dbReference type="PROSITE" id="PS51355">
    <property type="entry name" value="GLUTATHIONE_PEROXID_3"/>
    <property type="match status" value="1"/>
</dbReference>
<dbReference type="Proteomes" id="UP001328107">
    <property type="component" value="Unassembled WGS sequence"/>
</dbReference>
<dbReference type="CDD" id="cd00340">
    <property type="entry name" value="GSH_Peroxidase"/>
    <property type="match status" value="1"/>
</dbReference>
<evidence type="ECO:0000313" key="6">
    <source>
        <dbReference type="EMBL" id="GMR44824.1"/>
    </source>
</evidence>